<evidence type="ECO:0000313" key="1">
    <source>
        <dbReference type="EMBL" id="EGT51370.1"/>
    </source>
</evidence>
<evidence type="ECO:0000313" key="2">
    <source>
        <dbReference type="Proteomes" id="UP000008068"/>
    </source>
</evidence>
<name>G0N3B0_CAEBE</name>
<dbReference type="Proteomes" id="UP000008068">
    <property type="component" value="Unassembled WGS sequence"/>
</dbReference>
<proteinExistence type="predicted"/>
<reference evidence="2" key="1">
    <citation type="submission" date="2011-07" db="EMBL/GenBank/DDBJ databases">
        <authorList>
            <consortium name="Caenorhabditis brenneri Sequencing and Analysis Consortium"/>
            <person name="Wilson R.K."/>
        </authorList>
    </citation>
    <scope>NUCLEOTIDE SEQUENCE [LARGE SCALE GENOMIC DNA]</scope>
    <source>
        <strain evidence="2">PB2801</strain>
    </source>
</reference>
<dbReference type="AlphaFoldDB" id="G0N3B0"/>
<dbReference type="InParanoid" id="G0N3B0"/>
<dbReference type="HOGENOM" id="CLU_1779092_0_0_1"/>
<dbReference type="EMBL" id="GL379833">
    <property type="protein sequence ID" value="EGT51370.1"/>
    <property type="molecule type" value="Genomic_DNA"/>
</dbReference>
<dbReference type="eggNOG" id="ENOG502RA79">
    <property type="taxonomic scope" value="Eukaryota"/>
</dbReference>
<gene>
    <name evidence="1" type="ORF">CAEBREN_22107</name>
</gene>
<organism evidence="2">
    <name type="scientific">Caenorhabditis brenneri</name>
    <name type="common">Nematode worm</name>
    <dbReference type="NCBI Taxonomy" id="135651"/>
    <lineage>
        <taxon>Eukaryota</taxon>
        <taxon>Metazoa</taxon>
        <taxon>Ecdysozoa</taxon>
        <taxon>Nematoda</taxon>
        <taxon>Chromadorea</taxon>
        <taxon>Rhabditida</taxon>
        <taxon>Rhabditina</taxon>
        <taxon>Rhabditomorpha</taxon>
        <taxon>Rhabditoidea</taxon>
        <taxon>Rhabditidae</taxon>
        <taxon>Peloderinae</taxon>
        <taxon>Caenorhabditis</taxon>
    </lineage>
</organism>
<protein>
    <submittedName>
        <fullName evidence="1">Uncharacterized protein</fullName>
    </submittedName>
</protein>
<accession>G0N3B0</accession>
<sequence>MPHTEALETEQKSVTYVVPDKRIDGGLICKNVNFSVDHGLWSGANFAILDVSNRDALSSKRVAVGNFGANCNISSIYGVDMGVDWDLLRATFEMDRFKIGTGLSYSTGIKWQEDVKKLVFLGYGIEYGADGAGFRTPTFDLKIRWW</sequence>
<dbReference type="OrthoDB" id="5852160at2759"/>
<keyword evidence="2" id="KW-1185">Reference proteome</keyword>